<dbReference type="EMBL" id="VOBR01000029">
    <property type="protein sequence ID" value="TWP46857.1"/>
    <property type="molecule type" value="Genomic_DNA"/>
</dbReference>
<dbReference type="AlphaFoldDB" id="A0A563EJ33"/>
<dbReference type="RefSeq" id="WP_146358366.1">
    <property type="nucleotide sequence ID" value="NZ_VOBR01000029.1"/>
</dbReference>
<accession>A0A563EJ33</accession>
<gene>
    <name evidence="1" type="ORF">FKR81_34165</name>
</gene>
<proteinExistence type="predicted"/>
<reference evidence="1 2" key="1">
    <citation type="submission" date="2019-07" db="EMBL/GenBank/DDBJ databases">
        <title>Lentzea xizangensis sp. nov., isolated from Qinghai-Tibetan Plateau Soils.</title>
        <authorList>
            <person name="Huang J."/>
        </authorList>
    </citation>
    <scope>NUCLEOTIDE SEQUENCE [LARGE SCALE GENOMIC DNA]</scope>
    <source>
        <strain evidence="1 2">FXJ1.1311</strain>
    </source>
</reference>
<dbReference type="OrthoDB" id="3618500at2"/>
<protein>
    <submittedName>
        <fullName evidence="1">Uncharacterized protein</fullName>
    </submittedName>
</protein>
<evidence type="ECO:0000313" key="2">
    <source>
        <dbReference type="Proteomes" id="UP000316639"/>
    </source>
</evidence>
<comment type="caution">
    <text evidence="1">The sequence shown here is derived from an EMBL/GenBank/DDBJ whole genome shotgun (WGS) entry which is preliminary data.</text>
</comment>
<dbReference type="Proteomes" id="UP000316639">
    <property type="component" value="Unassembled WGS sequence"/>
</dbReference>
<organism evidence="1 2">
    <name type="scientific">Lentzea tibetensis</name>
    <dbReference type="NCBI Taxonomy" id="2591470"/>
    <lineage>
        <taxon>Bacteria</taxon>
        <taxon>Bacillati</taxon>
        <taxon>Actinomycetota</taxon>
        <taxon>Actinomycetes</taxon>
        <taxon>Pseudonocardiales</taxon>
        <taxon>Pseudonocardiaceae</taxon>
        <taxon>Lentzea</taxon>
    </lineage>
</organism>
<sequence>MDNRFFAIHDSSGVLRAVGRMWQGADEAYTDGLYWETCDQIGTPPGQRFSWRGWTDLVLEELPDEQAADALLFIITARGREIAHASDDLERYAIFRAAEAHPFLLDNAYTLIRRALPDGPEEELARDGQWRPANRLDEIRDGDGHPDVCLRLAEREMDWHEERLIAPRYTLVRDGAGQPLAVVREVGGAEEAYTRDLAWAPSHLLDRPDLTFQRFQYPRQGQAELLEFAHTVRDERQRTEWAGEYDYFADLVSQFAEPDPDLAVSVVRRSRDGCAEVFFAEGVWLRTAAPLRIGELFFQWSNLPVTADEAERITRRIASSEEPRYFVVTDDAEERENRRSTAVAVVRLTGTAGDAFTRDLAWRPYDLPGTLADQPRWTVRAVTEGAARQEEFYVHDRVRHARQVGEWVGEYDYFAIFDGTLEALDLDNAFMLVRRSTPSGEEQYSGNRQWGSTDKLYRLSSGRDWTEESLPISPAEAEHLRRKLDERWNGWRRYYAVTADDGPPAVVMLSTPRHAAPSELAFTGEFGWKVSDLLRRAATVDEIEPDRAVELMGTLVGDHRYLKQQEHYGAGYAVFRRWDDVVDLESALRLVGQPGPGDEVAVPITAHESERLAKMIFLRRAEERAEPADDHRYFAVFDYRGNVMDLDAAYAVIRCPAEGTEPWETFVRDGEWRTTRAPHQVKTVPITAADVDRVTRRIAATEHTRYFDVRGDRGRVAIVRLTGSVEEALARDVLEWAPSDLFERVRTEPELVAEEFSESSGTMAVFYQTQSVRAERQKSERAGDDRYFAIFADLAAALDVGNALVVVRRRGEAEEKFVRPGEWVPTDELSRLEGKAPFQPYLAISAEEAERLTRGAGTWRERARRWLTRG</sequence>
<name>A0A563EJ33_9PSEU</name>
<keyword evidence="2" id="KW-1185">Reference proteome</keyword>
<evidence type="ECO:0000313" key="1">
    <source>
        <dbReference type="EMBL" id="TWP46857.1"/>
    </source>
</evidence>